<dbReference type="Proteomes" id="UP000800038">
    <property type="component" value="Unassembled WGS sequence"/>
</dbReference>
<organism evidence="1 2">
    <name type="scientific">Clathrospora elynae</name>
    <dbReference type="NCBI Taxonomy" id="706981"/>
    <lineage>
        <taxon>Eukaryota</taxon>
        <taxon>Fungi</taxon>
        <taxon>Dikarya</taxon>
        <taxon>Ascomycota</taxon>
        <taxon>Pezizomycotina</taxon>
        <taxon>Dothideomycetes</taxon>
        <taxon>Pleosporomycetidae</taxon>
        <taxon>Pleosporales</taxon>
        <taxon>Diademaceae</taxon>
        <taxon>Clathrospora</taxon>
    </lineage>
</organism>
<evidence type="ECO:0000313" key="2">
    <source>
        <dbReference type="Proteomes" id="UP000800038"/>
    </source>
</evidence>
<accession>A0A6A5SUE7</accession>
<reference evidence="1" key="1">
    <citation type="journal article" date="2020" name="Stud. Mycol.">
        <title>101 Dothideomycetes genomes: a test case for predicting lifestyles and emergence of pathogens.</title>
        <authorList>
            <person name="Haridas S."/>
            <person name="Albert R."/>
            <person name="Binder M."/>
            <person name="Bloem J."/>
            <person name="Labutti K."/>
            <person name="Salamov A."/>
            <person name="Andreopoulos B."/>
            <person name="Baker S."/>
            <person name="Barry K."/>
            <person name="Bills G."/>
            <person name="Bluhm B."/>
            <person name="Cannon C."/>
            <person name="Castanera R."/>
            <person name="Culley D."/>
            <person name="Daum C."/>
            <person name="Ezra D."/>
            <person name="Gonzalez J."/>
            <person name="Henrissat B."/>
            <person name="Kuo A."/>
            <person name="Liang C."/>
            <person name="Lipzen A."/>
            <person name="Lutzoni F."/>
            <person name="Magnuson J."/>
            <person name="Mondo S."/>
            <person name="Nolan M."/>
            <person name="Ohm R."/>
            <person name="Pangilinan J."/>
            <person name="Park H.-J."/>
            <person name="Ramirez L."/>
            <person name="Alfaro M."/>
            <person name="Sun H."/>
            <person name="Tritt A."/>
            <person name="Yoshinaga Y."/>
            <person name="Zwiers L.-H."/>
            <person name="Turgeon B."/>
            <person name="Goodwin S."/>
            <person name="Spatafora J."/>
            <person name="Crous P."/>
            <person name="Grigoriev I."/>
        </authorList>
    </citation>
    <scope>NUCLEOTIDE SEQUENCE</scope>
    <source>
        <strain evidence="1">CBS 161.51</strain>
    </source>
</reference>
<protein>
    <submittedName>
        <fullName evidence="1">Uncharacterized protein</fullName>
    </submittedName>
</protein>
<dbReference type="AlphaFoldDB" id="A0A6A5SUE7"/>
<keyword evidence="2" id="KW-1185">Reference proteome</keyword>
<dbReference type="EMBL" id="ML976025">
    <property type="protein sequence ID" value="KAF1943428.1"/>
    <property type="molecule type" value="Genomic_DNA"/>
</dbReference>
<gene>
    <name evidence="1" type="ORF">EJ02DRAFT_133504</name>
</gene>
<proteinExistence type="predicted"/>
<name>A0A6A5SUE7_9PLEO</name>
<evidence type="ECO:0000313" key="1">
    <source>
        <dbReference type="EMBL" id="KAF1943428.1"/>
    </source>
</evidence>
<sequence>MRFSPALGREPQWSWDITIELQGASMELGCKPAAIIATWLRFQGGPDGIRTPLRPSDR</sequence>